<gene>
    <name evidence="2" type="ORF">QWY31_07845</name>
</gene>
<comment type="caution">
    <text evidence="2">The sequence shown here is derived from an EMBL/GenBank/DDBJ whole genome shotgun (WGS) entry which is preliminary data.</text>
</comment>
<sequence>MRTRFTLLFLFLSSWAFSQSVFDPITNNVVIKTLDRIYAYQFEDAYEWIDSLPANEHKKFIAPLLEAYIVRWDNIPIYHSEKGPKYAELLYKVIAQSKQAYLQKKEPQSLYCLLTAHLFLAEYYASTDNLLSAVSHGNSLYPFLLESFERYKGYHEIDFIQGLYLYYIEVYRNKSFWYRSMLWAFKSGNAGEGLALLKKSAQYPHIAQAEALMFLVHLNLRYTGKFDEAIAFAHTLHKAHPDNTKYTEMYVEALLAQERWTEASRLNQTLLLQNRPYFRAGPELFQAILSYQKGNPAESMKWIKVFETSTKAIGHKNKHFEAIAFLVQAQVQLDLGEIERCEQYIEQSKQIAPYTTIFAFPIFQSLEKYY</sequence>
<feature type="chain" id="PRO_5045329738" description="Tetratricopeptide repeat protein" evidence="1">
    <location>
        <begin position="19"/>
        <end position="370"/>
    </location>
</feature>
<evidence type="ECO:0000313" key="3">
    <source>
        <dbReference type="Proteomes" id="UP001168552"/>
    </source>
</evidence>
<evidence type="ECO:0000313" key="2">
    <source>
        <dbReference type="EMBL" id="MDN4165409.1"/>
    </source>
</evidence>
<dbReference type="Pfam" id="PF14559">
    <property type="entry name" value="TPR_19"/>
    <property type="match status" value="1"/>
</dbReference>
<reference evidence="2" key="1">
    <citation type="submission" date="2023-06" db="EMBL/GenBank/DDBJ databases">
        <title>Cytophagales bacterium Strain LB-30, isolated from soil.</title>
        <authorList>
            <person name="Liu B."/>
        </authorList>
    </citation>
    <scope>NUCLEOTIDE SEQUENCE</scope>
    <source>
        <strain evidence="2">LB-30</strain>
    </source>
</reference>
<dbReference type="InterPro" id="IPR011990">
    <property type="entry name" value="TPR-like_helical_dom_sf"/>
</dbReference>
<dbReference type="SUPFAM" id="SSF48452">
    <property type="entry name" value="TPR-like"/>
    <property type="match status" value="1"/>
</dbReference>
<feature type="signal peptide" evidence="1">
    <location>
        <begin position="1"/>
        <end position="18"/>
    </location>
</feature>
<organism evidence="2 3">
    <name type="scientific">Shiella aurantiaca</name>
    <dbReference type="NCBI Taxonomy" id="3058365"/>
    <lineage>
        <taxon>Bacteria</taxon>
        <taxon>Pseudomonadati</taxon>
        <taxon>Bacteroidota</taxon>
        <taxon>Cytophagia</taxon>
        <taxon>Cytophagales</taxon>
        <taxon>Shiellaceae</taxon>
        <taxon>Shiella</taxon>
    </lineage>
</organism>
<name>A0ABT8F4W3_9BACT</name>
<accession>A0ABT8F4W3</accession>
<dbReference type="RefSeq" id="WP_320003934.1">
    <property type="nucleotide sequence ID" value="NZ_JAUHJS010000003.1"/>
</dbReference>
<dbReference type="Proteomes" id="UP001168552">
    <property type="component" value="Unassembled WGS sequence"/>
</dbReference>
<keyword evidence="1" id="KW-0732">Signal</keyword>
<evidence type="ECO:0008006" key="4">
    <source>
        <dbReference type="Google" id="ProtNLM"/>
    </source>
</evidence>
<dbReference type="Gene3D" id="1.25.40.10">
    <property type="entry name" value="Tetratricopeptide repeat domain"/>
    <property type="match status" value="1"/>
</dbReference>
<keyword evidence="3" id="KW-1185">Reference proteome</keyword>
<protein>
    <recommendedName>
        <fullName evidence="4">Tetratricopeptide repeat protein</fullName>
    </recommendedName>
</protein>
<dbReference type="EMBL" id="JAUHJS010000003">
    <property type="protein sequence ID" value="MDN4165409.1"/>
    <property type="molecule type" value="Genomic_DNA"/>
</dbReference>
<proteinExistence type="predicted"/>
<evidence type="ECO:0000256" key="1">
    <source>
        <dbReference type="SAM" id="SignalP"/>
    </source>
</evidence>